<proteinExistence type="predicted"/>
<evidence type="ECO:0000256" key="1">
    <source>
        <dbReference type="ARBA" id="ARBA00023157"/>
    </source>
</evidence>
<dbReference type="Gene3D" id="2.40.10.10">
    <property type="entry name" value="Trypsin-like serine proteases"/>
    <property type="match status" value="1"/>
</dbReference>
<dbReference type="EMBL" id="QDEB01063871">
    <property type="protein sequence ID" value="RZC36244.1"/>
    <property type="molecule type" value="Genomic_DNA"/>
</dbReference>
<gene>
    <name evidence="3" type="ORF">BDFB_012953</name>
</gene>
<dbReference type="CDD" id="cd00190">
    <property type="entry name" value="Tryp_SPc"/>
    <property type="match status" value="1"/>
</dbReference>
<protein>
    <submittedName>
        <fullName evidence="3">Trypsin domain containing protein</fullName>
    </submittedName>
</protein>
<dbReference type="GO" id="GO:0004252">
    <property type="term" value="F:serine-type endopeptidase activity"/>
    <property type="evidence" value="ECO:0007669"/>
    <property type="project" value="InterPro"/>
</dbReference>
<evidence type="ECO:0000313" key="3">
    <source>
        <dbReference type="EMBL" id="RZC36244.1"/>
    </source>
</evidence>
<feature type="non-terminal residue" evidence="3">
    <location>
        <position position="244"/>
    </location>
</feature>
<sequence>SRIIGGQEARAAEFPWQAAVYVDTANGKYFCGGSLISEQWILTAAHCLYNGRLYTIQLGSTTLQMGDPNRVVLASSTAVFYPGFNTTTLENDIGLIKLHMPITFTGISECEFNYIQPIELATVGEIIEGTVATVTGWGQIDDATSGIVNDLYYVSVVVISNEECQITYGNQIKTTMICTLGNYNEGICTGDTGGALIATTGFNKYIQIGVSSFFSQQGCESLHPSGYTRTDLYNEWIKNVTQTV</sequence>
<dbReference type="PANTHER" id="PTHR24260">
    <property type="match status" value="1"/>
</dbReference>
<dbReference type="InterPro" id="IPR051333">
    <property type="entry name" value="CLIP_Serine_Protease"/>
</dbReference>
<accession>A0A482VTV4</accession>
<dbReference type="PRINTS" id="PR00722">
    <property type="entry name" value="CHYMOTRYPSIN"/>
</dbReference>
<dbReference type="Proteomes" id="UP000292052">
    <property type="component" value="Unassembled WGS sequence"/>
</dbReference>
<keyword evidence="1" id="KW-1015">Disulfide bond</keyword>
<dbReference type="SMART" id="SM00020">
    <property type="entry name" value="Tryp_SPc"/>
    <property type="match status" value="1"/>
</dbReference>
<dbReference type="AlphaFoldDB" id="A0A482VTV4"/>
<dbReference type="InterPro" id="IPR001314">
    <property type="entry name" value="Peptidase_S1A"/>
</dbReference>
<evidence type="ECO:0000313" key="4">
    <source>
        <dbReference type="Proteomes" id="UP000292052"/>
    </source>
</evidence>
<dbReference type="PROSITE" id="PS50240">
    <property type="entry name" value="TRYPSIN_DOM"/>
    <property type="match status" value="1"/>
</dbReference>
<organism evidence="3 4">
    <name type="scientific">Asbolus verrucosus</name>
    <name type="common">Desert ironclad beetle</name>
    <dbReference type="NCBI Taxonomy" id="1661398"/>
    <lineage>
        <taxon>Eukaryota</taxon>
        <taxon>Metazoa</taxon>
        <taxon>Ecdysozoa</taxon>
        <taxon>Arthropoda</taxon>
        <taxon>Hexapoda</taxon>
        <taxon>Insecta</taxon>
        <taxon>Pterygota</taxon>
        <taxon>Neoptera</taxon>
        <taxon>Endopterygota</taxon>
        <taxon>Coleoptera</taxon>
        <taxon>Polyphaga</taxon>
        <taxon>Cucujiformia</taxon>
        <taxon>Tenebrionidae</taxon>
        <taxon>Pimeliinae</taxon>
        <taxon>Asbolus</taxon>
    </lineage>
</organism>
<feature type="non-terminal residue" evidence="3">
    <location>
        <position position="1"/>
    </location>
</feature>
<keyword evidence="4" id="KW-1185">Reference proteome</keyword>
<dbReference type="SUPFAM" id="SSF50494">
    <property type="entry name" value="Trypsin-like serine proteases"/>
    <property type="match status" value="1"/>
</dbReference>
<feature type="domain" description="Peptidase S1" evidence="2">
    <location>
        <begin position="3"/>
        <end position="242"/>
    </location>
</feature>
<dbReference type="PANTHER" id="PTHR24260:SF136">
    <property type="entry name" value="GH08193P-RELATED"/>
    <property type="match status" value="1"/>
</dbReference>
<dbReference type="FunFam" id="2.40.10.10:FF:000004">
    <property type="entry name" value="Tryptase gamma 1"/>
    <property type="match status" value="1"/>
</dbReference>
<comment type="caution">
    <text evidence="3">The sequence shown here is derived from an EMBL/GenBank/DDBJ whole genome shotgun (WGS) entry which is preliminary data.</text>
</comment>
<name>A0A482VTV4_ASBVE</name>
<dbReference type="InterPro" id="IPR043504">
    <property type="entry name" value="Peptidase_S1_PA_chymotrypsin"/>
</dbReference>
<dbReference type="GO" id="GO:0006508">
    <property type="term" value="P:proteolysis"/>
    <property type="evidence" value="ECO:0007669"/>
    <property type="project" value="InterPro"/>
</dbReference>
<dbReference type="OrthoDB" id="5597713at2759"/>
<dbReference type="InterPro" id="IPR018114">
    <property type="entry name" value="TRYPSIN_HIS"/>
</dbReference>
<dbReference type="InterPro" id="IPR001254">
    <property type="entry name" value="Trypsin_dom"/>
</dbReference>
<dbReference type="Pfam" id="PF00089">
    <property type="entry name" value="Trypsin"/>
    <property type="match status" value="1"/>
</dbReference>
<reference evidence="3 4" key="1">
    <citation type="submission" date="2017-03" db="EMBL/GenBank/DDBJ databases">
        <title>Genome of the blue death feigning beetle - Asbolus verrucosus.</title>
        <authorList>
            <person name="Rider S.D."/>
        </authorList>
    </citation>
    <scope>NUCLEOTIDE SEQUENCE [LARGE SCALE GENOMIC DNA]</scope>
    <source>
        <strain evidence="3">Butters</strain>
        <tissue evidence="3">Head and leg muscle</tissue>
    </source>
</reference>
<evidence type="ECO:0000259" key="2">
    <source>
        <dbReference type="PROSITE" id="PS50240"/>
    </source>
</evidence>
<dbReference type="PROSITE" id="PS00134">
    <property type="entry name" value="TRYPSIN_HIS"/>
    <property type="match status" value="1"/>
</dbReference>
<dbReference type="InterPro" id="IPR009003">
    <property type="entry name" value="Peptidase_S1_PA"/>
</dbReference>
<dbReference type="STRING" id="1661398.A0A482VTV4"/>